<dbReference type="AlphaFoldDB" id="A0AAJ5RWM8"/>
<feature type="compositionally biased region" description="Basic and acidic residues" evidence="1">
    <location>
        <begin position="9"/>
        <end position="23"/>
    </location>
</feature>
<proteinExistence type="predicted"/>
<protein>
    <submittedName>
        <fullName evidence="2">Uncharacterized protein</fullName>
    </submittedName>
</protein>
<dbReference type="GeneID" id="83680932"/>
<dbReference type="EMBL" id="CP118677">
    <property type="protein sequence ID" value="WEA18607.1"/>
    <property type="molecule type" value="Genomic_DNA"/>
</dbReference>
<evidence type="ECO:0000313" key="2">
    <source>
        <dbReference type="EMBL" id="WEA18607.1"/>
    </source>
</evidence>
<evidence type="ECO:0000313" key="3">
    <source>
        <dbReference type="Proteomes" id="UP001217631"/>
    </source>
</evidence>
<evidence type="ECO:0000256" key="1">
    <source>
        <dbReference type="SAM" id="MobiDB-lite"/>
    </source>
</evidence>
<feature type="region of interest" description="Disordered" evidence="1">
    <location>
        <begin position="1"/>
        <end position="23"/>
    </location>
</feature>
<accession>A0AAJ5RWM8</accession>
<sequence length="43" mass="4920">MADTEDQEEQRGDQAPEPLDEKEQLLQRRLARLEEALGLSPLT</sequence>
<reference evidence="2" key="1">
    <citation type="submission" date="2023-02" db="EMBL/GenBank/DDBJ databases">
        <title>tmexCD-toprJ-like cluster.</title>
        <authorList>
            <person name="Gao X."/>
            <person name="Wang C."/>
            <person name="Liu J."/>
        </authorList>
    </citation>
    <scope>NUCLEOTIDE SEQUENCE</scope>
    <source>
        <strain evidence="2">GDW21C697WI</strain>
    </source>
</reference>
<name>A0AAJ5RWM8_9PSED</name>
<gene>
    <name evidence="2" type="ORF">PWA60_14945</name>
</gene>
<dbReference type="RefSeq" id="WP_269805819.1">
    <property type="nucleotide sequence ID" value="NZ_CP118677.1"/>
</dbReference>
<organism evidence="2 3">
    <name type="scientific">Pseudomonas juntendi</name>
    <dbReference type="NCBI Taxonomy" id="2666183"/>
    <lineage>
        <taxon>Bacteria</taxon>
        <taxon>Pseudomonadati</taxon>
        <taxon>Pseudomonadota</taxon>
        <taxon>Gammaproteobacteria</taxon>
        <taxon>Pseudomonadales</taxon>
        <taxon>Pseudomonadaceae</taxon>
        <taxon>Pseudomonas</taxon>
    </lineage>
</organism>
<dbReference type="Proteomes" id="UP001217631">
    <property type="component" value="Chromosome"/>
</dbReference>